<protein>
    <submittedName>
        <fullName evidence="2">Uncharacterized protein</fullName>
    </submittedName>
</protein>
<keyword evidence="3" id="KW-1185">Reference proteome</keyword>
<keyword evidence="1" id="KW-0812">Transmembrane</keyword>
<dbReference type="AlphaFoldDB" id="A0A096CE12"/>
<keyword evidence="1" id="KW-0472">Membrane</keyword>
<sequence length="158" mass="17920">MKKKSISSSLLILVIFILLIIIFNRKKITSSIPLSDTVEASKFIPIKTNNHININLKNITSLDFPKYSITKENVFIPDTLSLAEDEENIASGNYTAILTLDTILNKKFIAQIQKNALKDTCWKIKDAYISYIHKDKKGGKYNISFSTKGRQITVTHIE</sequence>
<evidence type="ECO:0000256" key="1">
    <source>
        <dbReference type="SAM" id="Phobius"/>
    </source>
</evidence>
<dbReference type="Proteomes" id="UP000029614">
    <property type="component" value="Unassembled WGS sequence"/>
</dbReference>
<evidence type="ECO:0000313" key="3">
    <source>
        <dbReference type="Proteomes" id="UP000029614"/>
    </source>
</evidence>
<dbReference type="OrthoDB" id="1082118at2"/>
<name>A0A096CE12_9BACT</name>
<keyword evidence="1" id="KW-1133">Transmembrane helix</keyword>
<dbReference type="EMBL" id="JRNU01000002">
    <property type="protein sequence ID" value="KGF53167.1"/>
    <property type="molecule type" value="Genomic_DNA"/>
</dbReference>
<feature type="transmembrane region" description="Helical" evidence="1">
    <location>
        <begin position="6"/>
        <end position="23"/>
    </location>
</feature>
<gene>
    <name evidence="2" type="ORF">HMPREF9302_01170</name>
</gene>
<comment type="caution">
    <text evidence="2">The sequence shown here is derived from an EMBL/GenBank/DDBJ whole genome shotgun (WGS) entry which is preliminary data.</text>
</comment>
<dbReference type="RefSeq" id="WP_036853972.1">
    <property type="nucleotide sequence ID" value="NZ_JRNU01000002.1"/>
</dbReference>
<proteinExistence type="predicted"/>
<accession>A0A096CE12</accession>
<evidence type="ECO:0000313" key="2">
    <source>
        <dbReference type="EMBL" id="KGF53167.1"/>
    </source>
</evidence>
<reference evidence="2 3" key="1">
    <citation type="submission" date="2014-07" db="EMBL/GenBank/DDBJ databases">
        <authorList>
            <person name="McCorrison J."/>
            <person name="Sanka R."/>
            <person name="Torralba M."/>
            <person name="Gillis M."/>
            <person name="Haft D.H."/>
            <person name="Methe B."/>
            <person name="Sutton G."/>
            <person name="Nelson K.E."/>
        </authorList>
    </citation>
    <scope>NUCLEOTIDE SEQUENCE [LARGE SCALE GENOMIC DNA]</scope>
    <source>
        <strain evidence="2 3">DNF00058</strain>
    </source>
</reference>
<organism evidence="2 3">
    <name type="scientific">Prevotella amnii DNF00058</name>
    <dbReference type="NCBI Taxonomy" id="1401066"/>
    <lineage>
        <taxon>Bacteria</taxon>
        <taxon>Pseudomonadati</taxon>
        <taxon>Bacteroidota</taxon>
        <taxon>Bacteroidia</taxon>
        <taxon>Bacteroidales</taxon>
        <taxon>Prevotellaceae</taxon>
        <taxon>Prevotella</taxon>
    </lineage>
</organism>